<dbReference type="RefSeq" id="WP_344931035.1">
    <property type="nucleotide sequence ID" value="NZ_BAABCW010000042.1"/>
</dbReference>
<sequence>MHAIDQLKELDLSEYPIAELDRILTSLGPLGIMLTDYHKTPEGQYSKEIERAVNNTKEEPEFNKVSRISFKPTEFNSNYLRASTPKNTMFYGTVISEKDFDKEEMRYPRIVGTSEIPSLMRNSNVIEGWSRLTFGNWEVIEGISLATIIDPTIEYEHPYLNGLRNQYVEFLNEMPENVRENTIKCLKFLSAEFSKYVSGGNNHEYLISAKFTEIFTKTSNYDGVVYPSIQSKGYGLCVAIHPRAMNKLKLTKVLQCKLTKKVGEDGENNFQLLNEKHCIVEDGAETFELKKIGYVKGT</sequence>
<accession>A0ABP6UXW0</accession>
<protein>
    <recommendedName>
        <fullName evidence="3">RES domain-containing protein</fullName>
    </recommendedName>
</protein>
<evidence type="ECO:0008006" key="3">
    <source>
        <dbReference type="Google" id="ProtNLM"/>
    </source>
</evidence>
<comment type="caution">
    <text evidence="1">The sequence shown here is derived from an EMBL/GenBank/DDBJ whole genome shotgun (WGS) entry which is preliminary data.</text>
</comment>
<gene>
    <name evidence="1" type="ORF">GCM10022393_43340</name>
</gene>
<proteinExistence type="predicted"/>
<organism evidence="1 2">
    <name type="scientific">Aquimarina addita</name>
    <dbReference type="NCBI Taxonomy" id="870485"/>
    <lineage>
        <taxon>Bacteria</taxon>
        <taxon>Pseudomonadati</taxon>
        <taxon>Bacteroidota</taxon>
        <taxon>Flavobacteriia</taxon>
        <taxon>Flavobacteriales</taxon>
        <taxon>Flavobacteriaceae</taxon>
        <taxon>Aquimarina</taxon>
    </lineage>
</organism>
<keyword evidence="2" id="KW-1185">Reference proteome</keyword>
<reference evidence="2" key="1">
    <citation type="journal article" date="2019" name="Int. J. Syst. Evol. Microbiol.">
        <title>The Global Catalogue of Microorganisms (GCM) 10K type strain sequencing project: providing services to taxonomists for standard genome sequencing and annotation.</title>
        <authorList>
            <consortium name="The Broad Institute Genomics Platform"/>
            <consortium name="The Broad Institute Genome Sequencing Center for Infectious Disease"/>
            <person name="Wu L."/>
            <person name="Ma J."/>
        </authorList>
    </citation>
    <scope>NUCLEOTIDE SEQUENCE [LARGE SCALE GENOMIC DNA]</scope>
    <source>
        <strain evidence="2">JCM 17106</strain>
    </source>
</reference>
<evidence type="ECO:0000313" key="1">
    <source>
        <dbReference type="EMBL" id="GAA3523818.1"/>
    </source>
</evidence>
<evidence type="ECO:0000313" key="2">
    <source>
        <dbReference type="Proteomes" id="UP001500459"/>
    </source>
</evidence>
<dbReference type="Proteomes" id="UP001500459">
    <property type="component" value="Unassembled WGS sequence"/>
</dbReference>
<name>A0ABP6UXW0_9FLAO</name>
<dbReference type="EMBL" id="BAABCW010000042">
    <property type="protein sequence ID" value="GAA3523818.1"/>
    <property type="molecule type" value="Genomic_DNA"/>
</dbReference>